<gene>
    <name evidence="7" type="ORF">C7N83_06130</name>
</gene>
<reference evidence="7 8" key="1">
    <citation type="submission" date="2018-03" db="EMBL/GenBank/DDBJ databases">
        <title>Neisseria weixii sp. nov., isolated from the intestinal contents of Tibetan Plateau pika (Ochotona curzoniae) in Yushu, Qinghai Province, China.</title>
        <authorList>
            <person name="Gui Z."/>
        </authorList>
    </citation>
    <scope>NUCLEOTIDE SEQUENCE [LARGE SCALE GENOMIC DNA]</scope>
    <source>
        <strain evidence="7 8">ATCC 51483</strain>
    </source>
</reference>
<dbReference type="PANTHER" id="PTHR11707:SF28">
    <property type="entry name" value="60 KDA LYSOPHOSPHOLIPASE"/>
    <property type="match status" value="1"/>
</dbReference>
<dbReference type="InterPro" id="IPR006034">
    <property type="entry name" value="Asparaginase/glutaminase-like"/>
</dbReference>
<dbReference type="GO" id="GO:0004067">
    <property type="term" value="F:asparaginase activity"/>
    <property type="evidence" value="ECO:0007669"/>
    <property type="project" value="UniProtKB-UniRule"/>
</dbReference>
<feature type="active site" evidence="3">
    <location>
        <position position="13"/>
    </location>
</feature>
<evidence type="ECO:0000259" key="5">
    <source>
        <dbReference type="Pfam" id="PF00710"/>
    </source>
</evidence>
<dbReference type="Gene3D" id="3.40.50.1170">
    <property type="entry name" value="L-asparaginase, N-terminal domain"/>
    <property type="match status" value="1"/>
</dbReference>
<sequence length="334" mass="35864">MVQKIFVLYTGGTIGMRSSSDGLRPDTDLVGKALQPFSDGLEFDWHVYRPLIDSSALKLQHWRDWLDLSVEKIPQYDGILILHGTDTMAYTANLFALALQGLDKPVVLTGSQWPYDAPNSDAPLNLATAVAAFELALPQVLVAFNGKVYSAVGSSKVSTEATAGFDNLHFGALAQWQQSGGWQWLVRPSERRAELSSDGLKVLSLDIRAKVICQTLIPGLSAQYFSDGLLDTDMKAAILQSYGHGNAPNDASFIQAVQSFTARGGLLLNISQVPQGCAAAVYAQGSALRQAGVVNGGKCNLETATALLTLAVSNQWNTETVQQNLHALGLIDTI</sequence>
<evidence type="ECO:0000313" key="8">
    <source>
        <dbReference type="Proteomes" id="UP000241868"/>
    </source>
</evidence>
<dbReference type="SFLD" id="SFLDS00057">
    <property type="entry name" value="Glutaminase/Asparaginase"/>
    <property type="match status" value="1"/>
</dbReference>
<proteinExistence type="inferred from homology"/>
<dbReference type="InterPro" id="IPR036152">
    <property type="entry name" value="Asp/glu_Ase-like_sf"/>
</dbReference>
<feature type="domain" description="L-asparaginase N-terminal" evidence="5">
    <location>
        <begin position="4"/>
        <end position="178"/>
    </location>
</feature>
<comment type="caution">
    <text evidence="7">The sequence shown here is derived from an EMBL/GenBank/DDBJ whole genome shotgun (WGS) entry which is preliminary data.</text>
</comment>
<dbReference type="InterPro" id="IPR027474">
    <property type="entry name" value="L-asparaginase_N"/>
</dbReference>
<evidence type="ECO:0000256" key="3">
    <source>
        <dbReference type="PROSITE-ProRule" id="PRU10099"/>
    </source>
</evidence>
<dbReference type="InterPro" id="IPR040919">
    <property type="entry name" value="Asparaginase_C"/>
</dbReference>
<dbReference type="Gene3D" id="3.40.50.40">
    <property type="match status" value="1"/>
</dbReference>
<evidence type="ECO:0000256" key="4">
    <source>
        <dbReference type="PROSITE-ProRule" id="PRU10100"/>
    </source>
</evidence>
<feature type="active site" description="O-isoaspartyl threonine intermediate" evidence="2">
    <location>
        <position position="13"/>
    </location>
</feature>
<dbReference type="SUPFAM" id="SSF53774">
    <property type="entry name" value="Glutaminase/Asparaginase"/>
    <property type="match status" value="1"/>
</dbReference>
<dbReference type="CDD" id="cd08963">
    <property type="entry name" value="L-asparaginase_I"/>
    <property type="match status" value="1"/>
</dbReference>
<evidence type="ECO:0000259" key="6">
    <source>
        <dbReference type="Pfam" id="PF17763"/>
    </source>
</evidence>
<dbReference type="InterPro" id="IPR041725">
    <property type="entry name" value="L-asparaginase_I"/>
</dbReference>
<dbReference type="InterPro" id="IPR027473">
    <property type="entry name" value="L-asparaginase_C"/>
</dbReference>
<dbReference type="PANTHER" id="PTHR11707">
    <property type="entry name" value="L-ASPARAGINASE"/>
    <property type="match status" value="1"/>
</dbReference>
<comment type="similarity">
    <text evidence="1">Belongs to the asparaginase 1 family.</text>
</comment>
<evidence type="ECO:0000256" key="1">
    <source>
        <dbReference type="ARBA" id="ARBA00010518"/>
    </source>
</evidence>
<dbReference type="RefSeq" id="WP_106741364.1">
    <property type="nucleotide sequence ID" value="NZ_PXYY01000029.1"/>
</dbReference>
<dbReference type="EMBL" id="PXYY01000029">
    <property type="protein sequence ID" value="PSJ80466.1"/>
    <property type="molecule type" value="Genomic_DNA"/>
</dbReference>
<dbReference type="InterPro" id="IPR037152">
    <property type="entry name" value="L-asparaginase_N_sf"/>
</dbReference>
<organism evidence="7 8">
    <name type="scientific">Neisseria iguanae</name>
    <dbReference type="NCBI Taxonomy" id="90242"/>
    <lineage>
        <taxon>Bacteria</taxon>
        <taxon>Pseudomonadati</taxon>
        <taxon>Pseudomonadota</taxon>
        <taxon>Betaproteobacteria</taxon>
        <taxon>Neisseriales</taxon>
        <taxon>Neisseriaceae</taxon>
        <taxon>Neisseria</taxon>
    </lineage>
</organism>
<dbReference type="PIRSF" id="PIRSF001220">
    <property type="entry name" value="L-ASNase_gatD"/>
    <property type="match status" value="1"/>
</dbReference>
<evidence type="ECO:0000313" key="7">
    <source>
        <dbReference type="EMBL" id="PSJ80466.1"/>
    </source>
</evidence>
<dbReference type="GO" id="GO:0006520">
    <property type="term" value="P:amino acid metabolic process"/>
    <property type="evidence" value="ECO:0007669"/>
    <property type="project" value="InterPro"/>
</dbReference>
<dbReference type="PIRSF" id="PIRSF500176">
    <property type="entry name" value="L_ASNase"/>
    <property type="match status" value="1"/>
</dbReference>
<dbReference type="Proteomes" id="UP000241868">
    <property type="component" value="Unassembled WGS sequence"/>
</dbReference>
<feature type="domain" description="Asparaginase/glutaminase C-terminal" evidence="6">
    <location>
        <begin position="210"/>
        <end position="323"/>
    </location>
</feature>
<dbReference type="SMART" id="SM00870">
    <property type="entry name" value="Asparaginase"/>
    <property type="match status" value="1"/>
</dbReference>
<dbReference type="Pfam" id="PF00710">
    <property type="entry name" value="Asparaginase"/>
    <property type="match status" value="1"/>
</dbReference>
<dbReference type="InterPro" id="IPR027475">
    <property type="entry name" value="Asparaginase/glutaminase_AS2"/>
</dbReference>
<keyword evidence="8" id="KW-1185">Reference proteome</keyword>
<dbReference type="OrthoDB" id="9788068at2"/>
<dbReference type="AlphaFoldDB" id="A0A2P7U0G3"/>
<dbReference type="PROSITE" id="PS51732">
    <property type="entry name" value="ASN_GLN_ASE_3"/>
    <property type="match status" value="1"/>
</dbReference>
<protein>
    <submittedName>
        <fullName evidence="7">Asparaginase</fullName>
    </submittedName>
</protein>
<accession>A0A2P7U0G3</accession>
<name>A0A2P7U0G3_9NEIS</name>
<dbReference type="PRINTS" id="PR00139">
    <property type="entry name" value="ASNGLNASE"/>
</dbReference>
<dbReference type="InterPro" id="IPR020827">
    <property type="entry name" value="Asparaginase/glutaminase_AS1"/>
</dbReference>
<feature type="active site" evidence="4">
    <location>
        <position position="85"/>
    </location>
</feature>
<dbReference type="PROSITE" id="PS00917">
    <property type="entry name" value="ASN_GLN_ASE_2"/>
    <property type="match status" value="1"/>
</dbReference>
<evidence type="ECO:0000256" key="2">
    <source>
        <dbReference type="PIRSR" id="PIRSR001220-1"/>
    </source>
</evidence>
<dbReference type="Pfam" id="PF17763">
    <property type="entry name" value="Asparaginase_C"/>
    <property type="match status" value="1"/>
</dbReference>
<dbReference type="PROSITE" id="PS00144">
    <property type="entry name" value="ASN_GLN_ASE_1"/>
    <property type="match status" value="1"/>
</dbReference>